<dbReference type="Proteomes" id="UP000254103">
    <property type="component" value="Unassembled WGS sequence"/>
</dbReference>
<dbReference type="FunFam" id="2.40.50.140:FF:000097">
    <property type="entry name" value="23S rRNA (uracil(1939)-C(5))-methyltransferase RlmD"/>
    <property type="match status" value="1"/>
</dbReference>
<reference evidence="5 6" key="1">
    <citation type="submission" date="2018-06" db="EMBL/GenBank/DDBJ databases">
        <authorList>
            <consortium name="Pathogen Informatics"/>
            <person name="Doyle S."/>
        </authorList>
    </citation>
    <scope>NUCLEOTIDE SEQUENCE [LARGE SCALE GENOMIC DNA]</scope>
    <source>
        <strain evidence="5 6">NCTC5052</strain>
    </source>
</reference>
<proteinExistence type="predicted"/>
<evidence type="ECO:0000256" key="1">
    <source>
        <dbReference type="ARBA" id="ARBA00022603"/>
    </source>
</evidence>
<protein>
    <submittedName>
        <fullName evidence="5">23S rRNA 5-methyluridine methyltransferase</fullName>
        <ecNumber evidence="5">2.1.1.190</ecNumber>
    </submittedName>
</protein>
<organism evidence="5 6">
    <name type="scientific">Klebsiella pneumoniae</name>
    <dbReference type="NCBI Taxonomy" id="573"/>
    <lineage>
        <taxon>Bacteria</taxon>
        <taxon>Pseudomonadati</taxon>
        <taxon>Pseudomonadota</taxon>
        <taxon>Gammaproteobacteria</taxon>
        <taxon>Enterobacterales</taxon>
        <taxon>Enterobacteriaceae</taxon>
        <taxon>Klebsiella/Raoultella group</taxon>
        <taxon>Klebsiella</taxon>
        <taxon>Klebsiella pneumoniae complex</taxon>
    </lineage>
</organism>
<sequence>MAQFYSAKRRVTTRQIITVTVNDLDPFGQGVARHQGKALFVSGVLPHEQAEVVLVEDKKQYARAEVKRRLTDSPQRQAPRWGD</sequence>
<evidence type="ECO:0000256" key="3">
    <source>
        <dbReference type="ARBA" id="ARBA00022691"/>
    </source>
</evidence>
<evidence type="ECO:0000256" key="2">
    <source>
        <dbReference type="ARBA" id="ARBA00022679"/>
    </source>
</evidence>
<dbReference type="SUPFAM" id="SSF50249">
    <property type="entry name" value="Nucleic acid-binding proteins"/>
    <property type="match status" value="1"/>
</dbReference>
<dbReference type="Gene3D" id="2.40.50.140">
    <property type="entry name" value="Nucleic acid-binding proteins"/>
    <property type="match status" value="1"/>
</dbReference>
<accession>A0A377Y8E9</accession>
<dbReference type="AlphaFoldDB" id="A0A377Y8E9"/>
<keyword evidence="3" id="KW-0949">S-adenosyl-L-methionine</keyword>
<dbReference type="InterPro" id="IPR012340">
    <property type="entry name" value="NA-bd_OB-fold"/>
</dbReference>
<evidence type="ECO:0000313" key="5">
    <source>
        <dbReference type="EMBL" id="STT95853.1"/>
    </source>
</evidence>
<feature type="domain" description="TRAM" evidence="4">
    <location>
        <begin position="10"/>
        <end position="68"/>
    </location>
</feature>
<name>A0A377Y8E9_KLEPN</name>
<dbReference type="InterPro" id="IPR002792">
    <property type="entry name" value="TRAM_dom"/>
</dbReference>
<keyword evidence="2 5" id="KW-0808">Transferase</keyword>
<evidence type="ECO:0000313" key="6">
    <source>
        <dbReference type="Proteomes" id="UP000254103"/>
    </source>
</evidence>
<dbReference type="Pfam" id="PF01938">
    <property type="entry name" value="TRAM"/>
    <property type="match status" value="1"/>
</dbReference>
<dbReference type="GO" id="GO:0032259">
    <property type="term" value="P:methylation"/>
    <property type="evidence" value="ECO:0007669"/>
    <property type="project" value="UniProtKB-KW"/>
</dbReference>
<dbReference type="EMBL" id="UGLJ01000002">
    <property type="protein sequence ID" value="STT95853.1"/>
    <property type="molecule type" value="Genomic_DNA"/>
</dbReference>
<evidence type="ECO:0000259" key="4">
    <source>
        <dbReference type="PROSITE" id="PS50926"/>
    </source>
</evidence>
<dbReference type="EC" id="2.1.1.190" evidence="5"/>
<dbReference type="PROSITE" id="PS50926">
    <property type="entry name" value="TRAM"/>
    <property type="match status" value="1"/>
</dbReference>
<keyword evidence="1 5" id="KW-0489">Methyltransferase</keyword>
<dbReference type="GO" id="GO:0008168">
    <property type="term" value="F:methyltransferase activity"/>
    <property type="evidence" value="ECO:0007669"/>
    <property type="project" value="UniProtKB-KW"/>
</dbReference>
<gene>
    <name evidence="5" type="primary">rumA_1</name>
    <name evidence="5" type="ORF">NCTC5052_04371</name>
</gene>